<evidence type="ECO:0000256" key="1">
    <source>
        <dbReference type="SAM" id="MobiDB-lite"/>
    </source>
</evidence>
<comment type="caution">
    <text evidence="2">The sequence shown here is derived from an EMBL/GenBank/DDBJ whole genome shotgun (WGS) entry which is preliminary data.</text>
</comment>
<gene>
    <name evidence="2" type="ORF">CH63R_14421</name>
</gene>
<protein>
    <submittedName>
        <fullName evidence="2">Uncharacterized protein</fullName>
    </submittedName>
</protein>
<dbReference type="RefSeq" id="XP_018150638.1">
    <property type="nucleotide sequence ID" value="XM_018309395.1"/>
</dbReference>
<dbReference type="AlphaFoldDB" id="A0A1B7XQS9"/>
<dbReference type="VEuPathDB" id="FungiDB:CH63R_14421"/>
<evidence type="ECO:0000313" key="3">
    <source>
        <dbReference type="Proteomes" id="UP000092177"/>
    </source>
</evidence>
<organism evidence="2 3">
    <name type="scientific">Colletotrichum higginsianum (strain IMI 349063)</name>
    <name type="common">Crucifer anthracnose fungus</name>
    <dbReference type="NCBI Taxonomy" id="759273"/>
    <lineage>
        <taxon>Eukaryota</taxon>
        <taxon>Fungi</taxon>
        <taxon>Dikarya</taxon>
        <taxon>Ascomycota</taxon>
        <taxon>Pezizomycotina</taxon>
        <taxon>Sordariomycetes</taxon>
        <taxon>Hypocreomycetidae</taxon>
        <taxon>Glomerellales</taxon>
        <taxon>Glomerellaceae</taxon>
        <taxon>Colletotrichum</taxon>
        <taxon>Colletotrichum destructivum species complex</taxon>
    </lineage>
</organism>
<dbReference type="OrthoDB" id="4810579at2759"/>
<dbReference type="EMBL" id="LTAN01000011">
    <property type="protein sequence ID" value="OBR02120.1"/>
    <property type="molecule type" value="Genomic_DNA"/>
</dbReference>
<keyword evidence="3" id="KW-1185">Reference proteome</keyword>
<dbReference type="KEGG" id="chig:CH63R_14421"/>
<dbReference type="GeneID" id="28873502"/>
<dbReference type="Proteomes" id="UP000092177">
    <property type="component" value="Chromosome 11"/>
</dbReference>
<proteinExistence type="predicted"/>
<reference evidence="3" key="1">
    <citation type="journal article" date="2017" name="BMC Genomics">
        <title>Gapless genome assembly of Colletotrichum higginsianum reveals chromosome structure and association of transposable elements with secondary metabolite gene clusters.</title>
        <authorList>
            <person name="Dallery J.-F."/>
            <person name="Lapalu N."/>
            <person name="Zampounis A."/>
            <person name="Pigne S."/>
            <person name="Luyten I."/>
            <person name="Amselem J."/>
            <person name="Wittenberg A.H.J."/>
            <person name="Zhou S."/>
            <person name="de Queiroz M.V."/>
            <person name="Robin G.P."/>
            <person name="Auger A."/>
            <person name="Hainaut M."/>
            <person name="Henrissat B."/>
            <person name="Kim K.-T."/>
            <person name="Lee Y.-H."/>
            <person name="Lespinet O."/>
            <person name="Schwartz D.C."/>
            <person name="Thon M.R."/>
            <person name="O'Connell R.J."/>
        </authorList>
    </citation>
    <scope>NUCLEOTIDE SEQUENCE [LARGE SCALE GENOMIC DNA]</scope>
    <source>
        <strain evidence="3">IMI 349063</strain>
    </source>
</reference>
<evidence type="ECO:0000313" key="2">
    <source>
        <dbReference type="EMBL" id="OBR02120.1"/>
    </source>
</evidence>
<sequence>MFPGISCAYTGLLELAFADMERQFVLGSEQGLDVARSEAVAVFDRLGGYMFSGHPRNLPKTVLKPLGTREPLGRRLAVPGPGPLDLGALGSGGAVINMARWPRSAKTGPPLLLHVRGLEHHYGARVASCRESAVWFAMLGAGAFTSKTAVTAFADELIRELWIPQTKDFLVQQLRRRLYEGGSEAVRSITMEEIGACREAIAAWEAAPDAFTWQALRQLCRGLRPGGKRVLMTATGWRTRDDFVSELLRFIGSDKGRGAFAAKNAAWPPTLHFALANGRDARGGLDSAMWIGVFKGCLAAAGVEWVPDSPLGRLTSRSVIRLVGPTTVEPAPSGRPTRRRTLQDRGRRREQRRRIDLGCPVPFTNIPELVLSGFEEAKVIFFRKGGDTRVLDH</sequence>
<accession>A0A1B7XQS9</accession>
<feature type="region of interest" description="Disordered" evidence="1">
    <location>
        <begin position="326"/>
        <end position="353"/>
    </location>
</feature>
<name>A0A1B7XQS9_COLHI</name>